<dbReference type="InterPro" id="IPR050738">
    <property type="entry name" value="Sulfatase"/>
</dbReference>
<evidence type="ECO:0000313" key="8">
    <source>
        <dbReference type="Proteomes" id="UP000319852"/>
    </source>
</evidence>
<dbReference type="InterPro" id="IPR000917">
    <property type="entry name" value="Sulfatase_N"/>
</dbReference>
<dbReference type="AlphaFoldDB" id="A0A517MSU0"/>
<evidence type="ECO:0000313" key="7">
    <source>
        <dbReference type="EMBL" id="QDS97960.1"/>
    </source>
</evidence>
<dbReference type="Gene3D" id="3.30.1120.10">
    <property type="match status" value="1"/>
</dbReference>
<dbReference type="CDD" id="cd16025">
    <property type="entry name" value="PAS_like"/>
    <property type="match status" value="1"/>
</dbReference>
<keyword evidence="8" id="KW-1185">Reference proteome</keyword>
<feature type="domain" description="Sulfatase N-terminal" evidence="6">
    <location>
        <begin position="80"/>
        <end position="494"/>
    </location>
</feature>
<dbReference type="PANTHER" id="PTHR42693:SF43">
    <property type="entry name" value="BLL2667 PROTEIN"/>
    <property type="match status" value="1"/>
</dbReference>
<dbReference type="GO" id="GO:0046872">
    <property type="term" value="F:metal ion binding"/>
    <property type="evidence" value="ECO:0007669"/>
    <property type="project" value="UniProtKB-KW"/>
</dbReference>
<dbReference type="KEGG" id="amob:HG15A2_12300"/>
<dbReference type="GO" id="GO:0004065">
    <property type="term" value="F:arylsulfatase activity"/>
    <property type="evidence" value="ECO:0007669"/>
    <property type="project" value="UniProtKB-EC"/>
</dbReference>
<dbReference type="OrthoDB" id="9762324at2"/>
<dbReference type="SUPFAM" id="SSF53649">
    <property type="entry name" value="Alkaline phosphatase-like"/>
    <property type="match status" value="1"/>
</dbReference>
<dbReference type="InterPro" id="IPR024607">
    <property type="entry name" value="Sulfatase_CS"/>
</dbReference>
<accession>A0A517MSU0</accession>
<evidence type="ECO:0000256" key="4">
    <source>
        <dbReference type="ARBA" id="ARBA00022837"/>
    </source>
</evidence>
<keyword evidence="2" id="KW-0479">Metal-binding</keyword>
<dbReference type="RefSeq" id="WP_145058752.1">
    <property type="nucleotide sequence ID" value="NZ_CP036263.1"/>
</dbReference>
<organism evidence="7 8">
    <name type="scientific">Adhaeretor mobilis</name>
    <dbReference type="NCBI Taxonomy" id="1930276"/>
    <lineage>
        <taxon>Bacteria</taxon>
        <taxon>Pseudomonadati</taxon>
        <taxon>Planctomycetota</taxon>
        <taxon>Planctomycetia</taxon>
        <taxon>Pirellulales</taxon>
        <taxon>Lacipirellulaceae</taxon>
        <taxon>Adhaeretor</taxon>
    </lineage>
</organism>
<evidence type="ECO:0000256" key="3">
    <source>
        <dbReference type="ARBA" id="ARBA00022801"/>
    </source>
</evidence>
<keyword evidence="3 7" id="KW-0378">Hydrolase</keyword>
<dbReference type="PANTHER" id="PTHR42693">
    <property type="entry name" value="ARYLSULFATASE FAMILY MEMBER"/>
    <property type="match status" value="1"/>
</dbReference>
<gene>
    <name evidence="7" type="primary">atsA_4</name>
    <name evidence="7" type="ORF">HG15A2_12300</name>
</gene>
<dbReference type="Proteomes" id="UP000319852">
    <property type="component" value="Chromosome"/>
</dbReference>
<evidence type="ECO:0000256" key="1">
    <source>
        <dbReference type="ARBA" id="ARBA00008779"/>
    </source>
</evidence>
<protein>
    <submittedName>
        <fullName evidence="7">Arylsulfatase</fullName>
        <ecNumber evidence="7">3.1.6.1</ecNumber>
    </submittedName>
</protein>
<dbReference type="EMBL" id="CP036263">
    <property type="protein sequence ID" value="QDS97960.1"/>
    <property type="molecule type" value="Genomic_DNA"/>
</dbReference>
<comment type="similarity">
    <text evidence="1">Belongs to the sulfatase family.</text>
</comment>
<proteinExistence type="inferred from homology"/>
<dbReference type="Pfam" id="PF00884">
    <property type="entry name" value="Sulfatase"/>
    <property type="match status" value="1"/>
</dbReference>
<evidence type="ECO:0000259" key="6">
    <source>
        <dbReference type="Pfam" id="PF00884"/>
    </source>
</evidence>
<feature type="signal peptide" evidence="5">
    <location>
        <begin position="1"/>
        <end position="26"/>
    </location>
</feature>
<sequence precursor="true">MKLKKMLQLSSLIVLPFLLLALPAAAQETTGTLGSPSATTTLDGKQLPAPDPKFGGVIKNGALQSKSWWAPRVVPPKQAPNILLIMTDDSGFGVPSTFGGVIPTPAMDRVAKNGLRYNNIHSTALCSPTRAAIITGRNHHSAGFGVISEQSTGFPGYNSIIPKDKATIGRILKDNGFATSWFGKDHNTPAFAASQVGPFDHWPTGLGFEYFYGFVGGDANQWQPNLFRNTTQIYPFQGKPDWNLVTAMADDAIDYLHRIDQIDPSKPFFLHYVPGATHAPHHPTKEWVDKIHDMHLFDDGWNKLRERIFENQKRLGVIPADTQLEPWPTDVIKNWEDCTEEEKKLFIRQVEIFAAFAAYNDHEIGRVIQAVEDLGKLDNTLVIYINGDNGTSAEGGPLGTPNEVAFFNGVNMMPVEQQMKWYDAWGTEETYNHMSAGWSWAFDTPFTWFKQNASKLGGVRQCMAVSWPGHIKDQGGLREQFMHVIDVVPTLLEVCAIPAPEEVDGIKQAPIEGTSFAYTFDEKNTKEPSRHKTQYFEMMGQWALYHEGWLLSTKVNRAPWEAYGAANPDPLNNQILELYDLNTDFSQSQNIADKHPDKVKELKEVFIQEAKKYQVFPMDASVAARIVAPRPNISAGRTEFVYTRLMTGLPQGDSPSLLNSSYTITADITVPEGGAEGMILTSGGRFTGYGFYLLKGKPVFLWNLLDLDRIKWESPNVLTPGKHTIEFDFQYDGLGVGTLAFNNMSGLGRSGTGTLSVDGKAVDTKKMPKTIPMILQWDEAFDIGSDTLTGVNDADYQPPFPLTATLNKLTVKVDHPQLTPQDITKLEAAQRNNKSSE</sequence>
<dbReference type="PROSITE" id="PS00523">
    <property type="entry name" value="SULFATASE_1"/>
    <property type="match status" value="1"/>
</dbReference>
<feature type="chain" id="PRO_5021890564" evidence="5">
    <location>
        <begin position="27"/>
        <end position="837"/>
    </location>
</feature>
<evidence type="ECO:0000256" key="2">
    <source>
        <dbReference type="ARBA" id="ARBA00022723"/>
    </source>
</evidence>
<keyword evidence="4" id="KW-0106">Calcium</keyword>
<dbReference type="InterPro" id="IPR017850">
    <property type="entry name" value="Alkaline_phosphatase_core_sf"/>
</dbReference>
<dbReference type="EC" id="3.1.6.1" evidence="7"/>
<dbReference type="Gene3D" id="3.40.720.10">
    <property type="entry name" value="Alkaline Phosphatase, subunit A"/>
    <property type="match status" value="1"/>
</dbReference>
<name>A0A517MSU0_9BACT</name>
<evidence type="ECO:0000256" key="5">
    <source>
        <dbReference type="SAM" id="SignalP"/>
    </source>
</evidence>
<keyword evidence="5" id="KW-0732">Signal</keyword>
<reference evidence="7 8" key="1">
    <citation type="submission" date="2019-02" db="EMBL/GenBank/DDBJ databases">
        <title>Deep-cultivation of Planctomycetes and their phenomic and genomic characterization uncovers novel biology.</title>
        <authorList>
            <person name="Wiegand S."/>
            <person name="Jogler M."/>
            <person name="Boedeker C."/>
            <person name="Pinto D."/>
            <person name="Vollmers J."/>
            <person name="Rivas-Marin E."/>
            <person name="Kohn T."/>
            <person name="Peeters S.H."/>
            <person name="Heuer A."/>
            <person name="Rast P."/>
            <person name="Oberbeckmann S."/>
            <person name="Bunk B."/>
            <person name="Jeske O."/>
            <person name="Meyerdierks A."/>
            <person name="Storesund J.E."/>
            <person name="Kallscheuer N."/>
            <person name="Luecker S."/>
            <person name="Lage O.M."/>
            <person name="Pohl T."/>
            <person name="Merkel B.J."/>
            <person name="Hornburger P."/>
            <person name="Mueller R.-W."/>
            <person name="Bruemmer F."/>
            <person name="Labrenz M."/>
            <person name="Spormann A.M."/>
            <person name="Op den Camp H."/>
            <person name="Overmann J."/>
            <person name="Amann R."/>
            <person name="Jetten M.S.M."/>
            <person name="Mascher T."/>
            <person name="Medema M.H."/>
            <person name="Devos D.P."/>
            <person name="Kaster A.-K."/>
            <person name="Ovreas L."/>
            <person name="Rohde M."/>
            <person name="Galperin M.Y."/>
            <person name="Jogler C."/>
        </authorList>
    </citation>
    <scope>NUCLEOTIDE SEQUENCE [LARGE SCALE GENOMIC DNA]</scope>
    <source>
        <strain evidence="7 8">HG15A2</strain>
    </source>
</reference>